<organism evidence="2 3">
    <name type="scientific">Bradyrhizobium ivorense</name>
    <dbReference type="NCBI Taxonomy" id="2511166"/>
    <lineage>
        <taxon>Bacteria</taxon>
        <taxon>Pseudomonadati</taxon>
        <taxon>Pseudomonadota</taxon>
        <taxon>Alphaproteobacteria</taxon>
        <taxon>Hyphomicrobiales</taxon>
        <taxon>Nitrobacteraceae</taxon>
        <taxon>Bradyrhizobium</taxon>
    </lineage>
</organism>
<evidence type="ECO:0000313" key="3">
    <source>
        <dbReference type="Proteomes" id="UP000328092"/>
    </source>
</evidence>
<comment type="caution">
    <text evidence="2">The sequence shown here is derived from an EMBL/GenBank/DDBJ whole genome shotgun (WGS) entry which is preliminary data.</text>
</comment>
<keyword evidence="3" id="KW-1185">Reference proteome</keyword>
<dbReference type="RefSeq" id="WP_139860663.1">
    <property type="nucleotide sequence ID" value="NZ_CAADFC020000012.1"/>
</dbReference>
<feature type="transmembrane region" description="Helical" evidence="1">
    <location>
        <begin position="195"/>
        <end position="219"/>
    </location>
</feature>
<keyword evidence="1" id="KW-0472">Membrane</keyword>
<gene>
    <name evidence="2" type="ORF">CI1B_33940</name>
</gene>
<keyword evidence="1" id="KW-1133">Transmembrane helix</keyword>
<proteinExistence type="predicted"/>
<dbReference type="Proteomes" id="UP000328092">
    <property type="component" value="Unassembled WGS sequence"/>
</dbReference>
<protein>
    <recommendedName>
        <fullName evidence="4">PepSY domain-containing protein</fullName>
    </recommendedName>
</protein>
<reference evidence="2" key="1">
    <citation type="submission" date="2019-02" db="EMBL/GenBank/DDBJ databases">
        <authorList>
            <person name="Pothier F.J."/>
        </authorList>
    </citation>
    <scope>NUCLEOTIDE SEQUENCE</scope>
    <source>
        <strain evidence="2">CI-1B</strain>
    </source>
</reference>
<sequence length="397" mass="42971">MSKSSIKAALLQVHSVIGLVLALLWAVVGVSGATMAFEDEIQAALNRDVMRVDASAARRLTPDELVARLQTAGDFGKVSAVTMASDPTAAARIRFARSEGGTRPSSVYVDPYDGHLLGSPRGGEFFATVRKVHRWLLLPGDGNGYGRKITGAAAICLIVMLISGLVLRWPHRARSVRTWLKPNLSLRGRGLHRSLHAVIGTWVLPVYLVTALTGLTYSYEWYKAGASWLLARPSATAATMPSKAPRRAADAAKADASAEAKPLGFDRVWSTFLEQQGDRYGRALLTLPAGTGTVVRVRSWPRGSSLDTARDEFRIDAVTGRLASADIYADKTFGERVLASVLDIHRGAILGWPGKLVFMLAAALMPLFTVTGLLLYLSRRRHRRLARPPVATLVPGE</sequence>
<accession>A0A508T9B5</accession>
<name>A0A508T9B5_9BRAD</name>
<feature type="transmembrane region" description="Helical" evidence="1">
    <location>
        <begin position="356"/>
        <end position="377"/>
    </location>
</feature>
<keyword evidence="1" id="KW-0812">Transmembrane</keyword>
<evidence type="ECO:0008006" key="4">
    <source>
        <dbReference type="Google" id="ProtNLM"/>
    </source>
</evidence>
<dbReference type="Pfam" id="PF03929">
    <property type="entry name" value="PepSY_TM"/>
    <property type="match status" value="1"/>
</dbReference>
<dbReference type="OrthoDB" id="9791166at2"/>
<dbReference type="PANTHER" id="PTHR34219:SF3">
    <property type="entry name" value="BLL7967 PROTEIN"/>
    <property type="match status" value="1"/>
</dbReference>
<feature type="transmembrane region" description="Helical" evidence="1">
    <location>
        <begin position="149"/>
        <end position="167"/>
    </location>
</feature>
<evidence type="ECO:0000313" key="2">
    <source>
        <dbReference type="EMBL" id="VIO70771.1"/>
    </source>
</evidence>
<dbReference type="PANTHER" id="PTHR34219">
    <property type="entry name" value="IRON-REGULATED INNER MEMBRANE PROTEIN-RELATED"/>
    <property type="match status" value="1"/>
</dbReference>
<dbReference type="InterPro" id="IPR005625">
    <property type="entry name" value="PepSY-ass_TM"/>
</dbReference>
<dbReference type="EMBL" id="CAADFC020000012">
    <property type="protein sequence ID" value="VIO70771.1"/>
    <property type="molecule type" value="Genomic_DNA"/>
</dbReference>
<dbReference type="AlphaFoldDB" id="A0A508T9B5"/>
<evidence type="ECO:0000256" key="1">
    <source>
        <dbReference type="SAM" id="Phobius"/>
    </source>
</evidence>